<keyword evidence="3" id="KW-1185">Reference proteome</keyword>
<gene>
    <name evidence="2" type="ORF">AALO_G00132270</name>
</gene>
<sequence>MVIAKGLSNGDSRGGGTLRSRFLSLRAEEEEEEGGGRVLVLSLPRGTEKGSGPWLFRKGWGCAAGAQASCCGSASASWWAGGSNAARKGSSCGRCLQFHTVASTSGSACERKIGGKQKALPPPPPLSTSGGTQGECPGPPHAHTSSGVRGGRAGEGSRKADRKGSGGRRRDDASLVDGAAVGGGHAAQPLGSGDGPRG</sequence>
<organism evidence="2 3">
    <name type="scientific">Alosa alosa</name>
    <name type="common">allis shad</name>
    <dbReference type="NCBI Taxonomy" id="278164"/>
    <lineage>
        <taxon>Eukaryota</taxon>
        <taxon>Metazoa</taxon>
        <taxon>Chordata</taxon>
        <taxon>Craniata</taxon>
        <taxon>Vertebrata</taxon>
        <taxon>Euteleostomi</taxon>
        <taxon>Actinopterygii</taxon>
        <taxon>Neopterygii</taxon>
        <taxon>Teleostei</taxon>
        <taxon>Clupei</taxon>
        <taxon>Clupeiformes</taxon>
        <taxon>Clupeoidei</taxon>
        <taxon>Clupeidae</taxon>
        <taxon>Alosa</taxon>
    </lineage>
</organism>
<dbReference type="Proteomes" id="UP000823561">
    <property type="component" value="Chromosome 9"/>
</dbReference>
<dbReference type="EMBL" id="JADWDJ010000009">
    <property type="protein sequence ID" value="KAG5276456.1"/>
    <property type="molecule type" value="Genomic_DNA"/>
</dbReference>
<dbReference type="AlphaFoldDB" id="A0AAV6GSB9"/>
<comment type="caution">
    <text evidence="2">The sequence shown here is derived from an EMBL/GenBank/DDBJ whole genome shotgun (WGS) entry which is preliminary data.</text>
</comment>
<evidence type="ECO:0000256" key="1">
    <source>
        <dbReference type="SAM" id="MobiDB-lite"/>
    </source>
</evidence>
<proteinExistence type="predicted"/>
<evidence type="ECO:0000313" key="2">
    <source>
        <dbReference type="EMBL" id="KAG5276456.1"/>
    </source>
</evidence>
<accession>A0AAV6GSB9</accession>
<reference evidence="2" key="1">
    <citation type="submission" date="2020-10" db="EMBL/GenBank/DDBJ databases">
        <title>Chromosome-scale genome assembly of the Allis shad, Alosa alosa.</title>
        <authorList>
            <person name="Margot Z."/>
            <person name="Christophe K."/>
            <person name="Cabau C."/>
            <person name="Louis A."/>
            <person name="Berthelot C."/>
            <person name="Parey E."/>
            <person name="Roest Crollius H."/>
            <person name="Montfort J."/>
            <person name="Robinson-Rechavi M."/>
            <person name="Bucao C."/>
            <person name="Bouchez O."/>
            <person name="Gislard M."/>
            <person name="Lluch J."/>
            <person name="Milhes M."/>
            <person name="Lampietro C."/>
            <person name="Lopez Roques C."/>
            <person name="Donnadieu C."/>
            <person name="Braasch I."/>
            <person name="Desvignes T."/>
            <person name="Postlethwait J."/>
            <person name="Bobe J."/>
            <person name="Guiguen Y."/>
        </authorList>
    </citation>
    <scope>NUCLEOTIDE SEQUENCE</scope>
    <source>
        <strain evidence="2">M-15738</strain>
        <tissue evidence="2">Blood</tissue>
    </source>
</reference>
<evidence type="ECO:0000313" key="3">
    <source>
        <dbReference type="Proteomes" id="UP000823561"/>
    </source>
</evidence>
<protein>
    <submittedName>
        <fullName evidence="2">Uncharacterized protein</fullName>
    </submittedName>
</protein>
<feature type="region of interest" description="Disordered" evidence="1">
    <location>
        <begin position="114"/>
        <end position="198"/>
    </location>
</feature>
<feature type="compositionally biased region" description="Basic and acidic residues" evidence="1">
    <location>
        <begin position="155"/>
        <end position="173"/>
    </location>
</feature>
<name>A0AAV6GSB9_9TELE</name>